<accession>A0AAD7U6Z3</accession>
<gene>
    <name evidence="1" type="ORF">CTAYLR_003015</name>
</gene>
<evidence type="ECO:0000313" key="2">
    <source>
        <dbReference type="Proteomes" id="UP001230188"/>
    </source>
</evidence>
<reference evidence="1" key="1">
    <citation type="submission" date="2023-01" db="EMBL/GenBank/DDBJ databases">
        <title>Metagenome sequencing of chrysophaentin producing Chrysophaeum taylorii.</title>
        <authorList>
            <person name="Davison J."/>
            <person name="Bewley C."/>
        </authorList>
    </citation>
    <scope>NUCLEOTIDE SEQUENCE</scope>
    <source>
        <strain evidence="1">NIES-1699</strain>
    </source>
</reference>
<dbReference type="Proteomes" id="UP001230188">
    <property type="component" value="Unassembled WGS sequence"/>
</dbReference>
<name>A0AAD7U6Z3_9STRA</name>
<dbReference type="PANTHER" id="PTHR17985:SF8">
    <property type="entry name" value="TRANSPORT AND GOLGI ORGANIZATION PROTEIN 2 HOMOLOG"/>
    <property type="match status" value="1"/>
</dbReference>
<sequence length="255" mass="27509">MCIIFLWIPSQTERSAHRVILASNRDEYVDRATARAAAWADAPWVFGGRDLVAGGSWLGVSDGGRWAALTNVRGKGEEAAARSRGSLVAEFLKARGLAAREAARNIDGVGPFNAIFGDGKEVWYVSRGERRLVSPGFHCLSNAALDTPWPKAERGLRAFRHVVETTADDKTLARAVLDDVLGDATPVGLATGTGCEASIEKHYAYVHVPLFRLGAGDYGTRTSTVVLLRTDGSVSYVERDLDPATRTWSEAAHAL</sequence>
<dbReference type="EMBL" id="JAQMWT010000675">
    <property type="protein sequence ID" value="KAJ8598354.1"/>
    <property type="molecule type" value="Genomic_DNA"/>
</dbReference>
<protein>
    <recommendedName>
        <fullName evidence="3">NRDE family protein</fullName>
    </recommendedName>
</protein>
<dbReference type="PANTHER" id="PTHR17985">
    <property type="entry name" value="SER/THR-RICH PROTEIN T10 IN DGCR REGION"/>
    <property type="match status" value="1"/>
</dbReference>
<evidence type="ECO:0008006" key="3">
    <source>
        <dbReference type="Google" id="ProtNLM"/>
    </source>
</evidence>
<evidence type="ECO:0000313" key="1">
    <source>
        <dbReference type="EMBL" id="KAJ8598354.1"/>
    </source>
</evidence>
<organism evidence="1 2">
    <name type="scientific">Chrysophaeum taylorii</name>
    <dbReference type="NCBI Taxonomy" id="2483200"/>
    <lineage>
        <taxon>Eukaryota</taxon>
        <taxon>Sar</taxon>
        <taxon>Stramenopiles</taxon>
        <taxon>Ochrophyta</taxon>
        <taxon>Pelagophyceae</taxon>
        <taxon>Pelagomonadales</taxon>
        <taxon>Pelagomonadaceae</taxon>
        <taxon>Chrysophaeum</taxon>
    </lineage>
</organism>
<comment type="caution">
    <text evidence="1">The sequence shown here is derived from an EMBL/GenBank/DDBJ whole genome shotgun (WGS) entry which is preliminary data.</text>
</comment>
<keyword evidence="2" id="KW-1185">Reference proteome</keyword>
<dbReference type="InterPro" id="IPR008551">
    <property type="entry name" value="TANGO2"/>
</dbReference>
<dbReference type="Pfam" id="PF05742">
    <property type="entry name" value="TANGO2"/>
    <property type="match status" value="1"/>
</dbReference>
<dbReference type="AlphaFoldDB" id="A0AAD7U6Z3"/>
<proteinExistence type="predicted"/>